<reference evidence="1" key="2">
    <citation type="submission" date="2018-03" db="EMBL/GenBank/DDBJ databases">
        <title>The Triticum urartu genome reveals the dynamic nature of wheat genome evolution.</title>
        <authorList>
            <person name="Ling H."/>
            <person name="Ma B."/>
            <person name="Shi X."/>
            <person name="Liu H."/>
            <person name="Dong L."/>
            <person name="Sun H."/>
            <person name="Cao Y."/>
            <person name="Gao Q."/>
            <person name="Zheng S."/>
            <person name="Li Y."/>
            <person name="Yu Y."/>
            <person name="Du H."/>
            <person name="Qi M."/>
            <person name="Li Y."/>
            <person name="Yu H."/>
            <person name="Cui Y."/>
            <person name="Wang N."/>
            <person name="Chen C."/>
            <person name="Wu H."/>
            <person name="Zhao Y."/>
            <person name="Zhang J."/>
            <person name="Li Y."/>
            <person name="Zhou W."/>
            <person name="Zhang B."/>
            <person name="Hu W."/>
            <person name="Eijk M."/>
            <person name="Tang J."/>
            <person name="Witsenboer H."/>
            <person name="Zhao S."/>
            <person name="Li Z."/>
            <person name="Zhang A."/>
            <person name="Wang D."/>
            <person name="Liang C."/>
        </authorList>
    </citation>
    <scope>NUCLEOTIDE SEQUENCE [LARGE SCALE GENOMIC DNA]</scope>
    <source>
        <strain evidence="1">cv. G1812</strain>
    </source>
</reference>
<dbReference type="Gramene" id="TuG1812G0700004081.01.T02">
    <property type="protein sequence ID" value="TuG1812G0700004081.01.T02.cds302756"/>
    <property type="gene ID" value="TuG1812G0700004081.01"/>
</dbReference>
<keyword evidence="2" id="KW-1185">Reference proteome</keyword>
<accession>A0A8R7VB83</accession>
<evidence type="ECO:0000313" key="2">
    <source>
        <dbReference type="Proteomes" id="UP000015106"/>
    </source>
</evidence>
<dbReference type="Gramene" id="TuG1812G0700004081.01.T01">
    <property type="protein sequence ID" value="TuG1812G0700004081.01.T01.cds302758"/>
    <property type="gene ID" value="TuG1812G0700004081.01"/>
</dbReference>
<dbReference type="Proteomes" id="UP000015106">
    <property type="component" value="Chromosome 7"/>
</dbReference>
<reference evidence="1" key="3">
    <citation type="submission" date="2022-06" db="UniProtKB">
        <authorList>
            <consortium name="EnsemblPlants"/>
        </authorList>
    </citation>
    <scope>IDENTIFICATION</scope>
</reference>
<name>A0A8R7VB83_TRIUA</name>
<organism evidence="1 2">
    <name type="scientific">Triticum urartu</name>
    <name type="common">Red wild einkorn</name>
    <name type="synonym">Crithodium urartu</name>
    <dbReference type="NCBI Taxonomy" id="4572"/>
    <lineage>
        <taxon>Eukaryota</taxon>
        <taxon>Viridiplantae</taxon>
        <taxon>Streptophyta</taxon>
        <taxon>Embryophyta</taxon>
        <taxon>Tracheophyta</taxon>
        <taxon>Spermatophyta</taxon>
        <taxon>Magnoliopsida</taxon>
        <taxon>Liliopsida</taxon>
        <taxon>Poales</taxon>
        <taxon>Poaceae</taxon>
        <taxon>BOP clade</taxon>
        <taxon>Pooideae</taxon>
        <taxon>Triticodae</taxon>
        <taxon>Triticeae</taxon>
        <taxon>Triticinae</taxon>
        <taxon>Triticum</taxon>
    </lineage>
</organism>
<dbReference type="AlphaFoldDB" id="A0A8R7VB83"/>
<protein>
    <submittedName>
        <fullName evidence="1">Uncharacterized protein</fullName>
    </submittedName>
</protein>
<sequence>MFILFQSSSHPISADINSTRCTSSTPIACATVSCRVVTRITPVAAACNGVLSKLVQTAGCQTSSNTMKKLLSVMATASLLLSSPTVSSCSWGTPKFRRTSFKRDISEYS</sequence>
<dbReference type="EnsemblPlants" id="TuG1812G0700004081.01.T02">
    <property type="protein sequence ID" value="TuG1812G0700004081.01.T02.cds302756"/>
    <property type="gene ID" value="TuG1812G0700004081.01"/>
</dbReference>
<dbReference type="EnsemblPlants" id="TuG1812G0700004081.01.T01">
    <property type="protein sequence ID" value="TuG1812G0700004081.01.T01.cds302758"/>
    <property type="gene ID" value="TuG1812G0700004081.01"/>
</dbReference>
<evidence type="ECO:0000313" key="1">
    <source>
        <dbReference type="EnsemblPlants" id="TuG1812G0700004081.01.T02.cds302756"/>
    </source>
</evidence>
<reference evidence="2" key="1">
    <citation type="journal article" date="2013" name="Nature">
        <title>Draft genome of the wheat A-genome progenitor Triticum urartu.</title>
        <authorList>
            <person name="Ling H.Q."/>
            <person name="Zhao S."/>
            <person name="Liu D."/>
            <person name="Wang J."/>
            <person name="Sun H."/>
            <person name="Zhang C."/>
            <person name="Fan H."/>
            <person name="Li D."/>
            <person name="Dong L."/>
            <person name="Tao Y."/>
            <person name="Gao C."/>
            <person name="Wu H."/>
            <person name="Li Y."/>
            <person name="Cui Y."/>
            <person name="Guo X."/>
            <person name="Zheng S."/>
            <person name="Wang B."/>
            <person name="Yu K."/>
            <person name="Liang Q."/>
            <person name="Yang W."/>
            <person name="Lou X."/>
            <person name="Chen J."/>
            <person name="Feng M."/>
            <person name="Jian J."/>
            <person name="Zhang X."/>
            <person name="Luo G."/>
            <person name="Jiang Y."/>
            <person name="Liu J."/>
            <person name="Wang Z."/>
            <person name="Sha Y."/>
            <person name="Zhang B."/>
            <person name="Wu H."/>
            <person name="Tang D."/>
            <person name="Shen Q."/>
            <person name="Xue P."/>
            <person name="Zou S."/>
            <person name="Wang X."/>
            <person name="Liu X."/>
            <person name="Wang F."/>
            <person name="Yang Y."/>
            <person name="An X."/>
            <person name="Dong Z."/>
            <person name="Zhang K."/>
            <person name="Zhang X."/>
            <person name="Luo M.C."/>
            <person name="Dvorak J."/>
            <person name="Tong Y."/>
            <person name="Wang J."/>
            <person name="Yang H."/>
            <person name="Li Z."/>
            <person name="Wang D."/>
            <person name="Zhang A."/>
            <person name="Wang J."/>
        </authorList>
    </citation>
    <scope>NUCLEOTIDE SEQUENCE</scope>
    <source>
        <strain evidence="2">cv. G1812</strain>
    </source>
</reference>
<proteinExistence type="predicted"/>